<evidence type="ECO:0000256" key="2">
    <source>
        <dbReference type="SAM" id="MobiDB-lite"/>
    </source>
</evidence>
<accession>A0A8H7JA63</accession>
<evidence type="ECO:0000313" key="3">
    <source>
        <dbReference type="EMBL" id="KAF9698388.1"/>
    </source>
</evidence>
<feature type="region of interest" description="Disordered" evidence="2">
    <location>
        <begin position="1"/>
        <end position="82"/>
    </location>
</feature>
<feature type="compositionally biased region" description="Basic residues" evidence="2">
    <location>
        <begin position="40"/>
        <end position="54"/>
    </location>
</feature>
<dbReference type="Proteomes" id="UP000651452">
    <property type="component" value="Unassembled WGS sequence"/>
</dbReference>
<reference evidence="3" key="2">
    <citation type="submission" date="2020-09" db="EMBL/GenBank/DDBJ databases">
        <title>Reference genome assembly for Australian Ascochyta lentis isolate Al4.</title>
        <authorList>
            <person name="Lee R.C."/>
            <person name="Farfan-Caceres L.M."/>
            <person name="Debler J.W."/>
            <person name="Williams A.H."/>
            <person name="Henares B.M."/>
        </authorList>
    </citation>
    <scope>NUCLEOTIDE SEQUENCE</scope>
    <source>
        <strain evidence="3">Al4</strain>
    </source>
</reference>
<dbReference type="OrthoDB" id="2420947at2759"/>
<evidence type="ECO:0008006" key="5">
    <source>
        <dbReference type="Google" id="ProtNLM"/>
    </source>
</evidence>
<dbReference type="InterPro" id="IPR025212">
    <property type="entry name" value="CAD_CENP-Q"/>
</dbReference>
<comment type="caution">
    <text evidence="3">The sequence shown here is derived from an EMBL/GenBank/DDBJ whole genome shotgun (WGS) entry which is preliminary data.</text>
</comment>
<dbReference type="AlphaFoldDB" id="A0A8H7JA63"/>
<dbReference type="EMBL" id="RZGK01000006">
    <property type="protein sequence ID" value="KAF9698388.1"/>
    <property type="molecule type" value="Genomic_DNA"/>
</dbReference>
<proteinExistence type="predicted"/>
<keyword evidence="4" id="KW-1185">Reference proteome</keyword>
<organism evidence="3 4">
    <name type="scientific">Ascochyta lentis</name>
    <dbReference type="NCBI Taxonomy" id="205686"/>
    <lineage>
        <taxon>Eukaryota</taxon>
        <taxon>Fungi</taxon>
        <taxon>Dikarya</taxon>
        <taxon>Ascomycota</taxon>
        <taxon>Pezizomycotina</taxon>
        <taxon>Dothideomycetes</taxon>
        <taxon>Pleosporomycetidae</taxon>
        <taxon>Pleosporales</taxon>
        <taxon>Pleosporineae</taxon>
        <taxon>Didymellaceae</taxon>
        <taxon>Ascochyta</taxon>
    </lineage>
</organism>
<dbReference type="Pfam" id="PF13094">
    <property type="entry name" value="CENP-Q"/>
    <property type="match status" value="1"/>
</dbReference>
<evidence type="ECO:0000256" key="1">
    <source>
        <dbReference type="SAM" id="Coils"/>
    </source>
</evidence>
<reference evidence="3" key="1">
    <citation type="submission" date="2018-12" db="EMBL/GenBank/DDBJ databases">
        <authorList>
            <person name="Syme R.A."/>
            <person name="Farfan-Caceres L."/>
            <person name="Lichtenzveig J."/>
        </authorList>
    </citation>
    <scope>NUCLEOTIDE SEQUENCE</scope>
    <source>
        <strain evidence="3">Al4</strain>
    </source>
</reference>
<feature type="coiled-coil region" evidence="1">
    <location>
        <begin position="204"/>
        <end position="238"/>
    </location>
</feature>
<sequence>MAPIRAGDNGAKKRRGRPPGSRNGGAIASQVAKPVATASKGKKTKPKKRPGKRPRRDEEEDELSVIAPTQTQRSQPRKSKVHVDVDEIAAEPTTAQKRYVQLESKTRRIPQDVIETWPHLPQPVLEQVSAVIKDAKKDIANTQRDERRVMAAHNTLNPLVKRLVRQLAVSKIPPQARDIHFNIDKLTERNGHVFRDVTTARHSKQLLSEQVKAAQNLLSKEEKSLDGLKKDAKKWKAEWKRQQRHGRIHPLLEDVDDVQADGDGPNDISLKLSAAIDTSALDESDTELAPTLEQLRRSLENMQGNHAQVAGIEAAVTYARTALDDVLFKHGSAQQYAAL</sequence>
<keyword evidence="1" id="KW-0175">Coiled coil</keyword>
<evidence type="ECO:0000313" key="4">
    <source>
        <dbReference type="Proteomes" id="UP000651452"/>
    </source>
</evidence>
<gene>
    <name evidence="3" type="ORF">EKO04_003534</name>
</gene>
<protein>
    <recommendedName>
        <fullName evidence="5">CENP-Q, a CENPA-CAD centromere complex subunit-domain-containing protein</fullName>
    </recommendedName>
</protein>
<name>A0A8H7JA63_9PLEO</name>